<dbReference type="EMBL" id="BAABHA010000015">
    <property type="protein sequence ID" value="GAA4391967.1"/>
    <property type="molecule type" value="Genomic_DNA"/>
</dbReference>
<gene>
    <name evidence="1" type="ORF">GCM10023186_41910</name>
</gene>
<proteinExistence type="predicted"/>
<reference evidence="2" key="1">
    <citation type="journal article" date="2019" name="Int. J. Syst. Evol. Microbiol.">
        <title>The Global Catalogue of Microorganisms (GCM) 10K type strain sequencing project: providing services to taxonomists for standard genome sequencing and annotation.</title>
        <authorList>
            <consortium name="The Broad Institute Genomics Platform"/>
            <consortium name="The Broad Institute Genome Sequencing Center for Infectious Disease"/>
            <person name="Wu L."/>
            <person name="Ma J."/>
        </authorList>
    </citation>
    <scope>NUCLEOTIDE SEQUENCE [LARGE SCALE GENOMIC DNA]</scope>
    <source>
        <strain evidence="2">JCM 17924</strain>
    </source>
</reference>
<sequence length="152" mass="16260">MGKIFSITDETPRIAFVGTADIPQRVIRGHSYYAGGEEYLRTGPDQWTGVLGGTGWLKIAGAGELRQKSGTLVTFEVNAVYAWLSSGTFAVNTAGAASGVVVHAYLGTACTEPSIPGAFVKRAGTFTAGKKHTYAFMVRPDQSIEYYILTED</sequence>
<comment type="caution">
    <text evidence="1">The sequence shown here is derived from an EMBL/GenBank/DDBJ whole genome shotgun (WGS) entry which is preliminary data.</text>
</comment>
<evidence type="ECO:0000313" key="1">
    <source>
        <dbReference type="EMBL" id="GAA4391967.1"/>
    </source>
</evidence>
<dbReference type="RefSeq" id="WP_345227430.1">
    <property type="nucleotide sequence ID" value="NZ_BAABHA010000015.1"/>
</dbReference>
<organism evidence="1 2">
    <name type="scientific">Hymenobacter koreensis</name>
    <dbReference type="NCBI Taxonomy" id="1084523"/>
    <lineage>
        <taxon>Bacteria</taxon>
        <taxon>Pseudomonadati</taxon>
        <taxon>Bacteroidota</taxon>
        <taxon>Cytophagia</taxon>
        <taxon>Cytophagales</taxon>
        <taxon>Hymenobacteraceae</taxon>
        <taxon>Hymenobacter</taxon>
    </lineage>
</organism>
<dbReference type="Proteomes" id="UP001500454">
    <property type="component" value="Unassembled WGS sequence"/>
</dbReference>
<evidence type="ECO:0000313" key="2">
    <source>
        <dbReference type="Proteomes" id="UP001500454"/>
    </source>
</evidence>
<keyword evidence="2" id="KW-1185">Reference proteome</keyword>
<evidence type="ECO:0008006" key="3">
    <source>
        <dbReference type="Google" id="ProtNLM"/>
    </source>
</evidence>
<protein>
    <recommendedName>
        <fullName evidence="3">DUF3237 domain-containing protein</fullName>
    </recommendedName>
</protein>
<accession>A0ABP8JJR9</accession>
<name>A0ABP8JJR9_9BACT</name>